<reference evidence="6" key="1">
    <citation type="submission" date="2021-01" db="EMBL/GenBank/DDBJ databases">
        <title>Modified the classification status of verrucomicrobia.</title>
        <authorList>
            <person name="Feng X."/>
        </authorList>
    </citation>
    <scope>NUCLEOTIDE SEQUENCE</scope>
    <source>
        <strain evidence="6">JCM 18052</strain>
    </source>
</reference>
<feature type="chain" id="PRO_5037174375" description="Multidrug resistance protein MdtA-like C-terminal permuted SH3 domain-containing protein" evidence="4">
    <location>
        <begin position="20"/>
        <end position="467"/>
    </location>
</feature>
<evidence type="ECO:0000313" key="6">
    <source>
        <dbReference type="EMBL" id="MBK1816315.1"/>
    </source>
</evidence>
<evidence type="ECO:0000313" key="7">
    <source>
        <dbReference type="Proteomes" id="UP000600139"/>
    </source>
</evidence>
<dbReference type="GO" id="GO:0030313">
    <property type="term" value="C:cell envelope"/>
    <property type="evidence" value="ECO:0007669"/>
    <property type="project" value="UniProtKB-SubCell"/>
</dbReference>
<dbReference type="RefSeq" id="WP_200351258.1">
    <property type="nucleotide sequence ID" value="NZ_BAABHZ010000006.1"/>
</dbReference>
<dbReference type="PANTHER" id="PTHR32347:SF14">
    <property type="entry name" value="EFFLUX SYSTEM COMPONENT YKNX-RELATED"/>
    <property type="match status" value="1"/>
</dbReference>
<dbReference type="PANTHER" id="PTHR32347">
    <property type="entry name" value="EFFLUX SYSTEM COMPONENT YKNX-RELATED"/>
    <property type="match status" value="1"/>
</dbReference>
<feature type="coiled-coil region" evidence="3">
    <location>
        <begin position="146"/>
        <end position="173"/>
    </location>
</feature>
<keyword evidence="2 3" id="KW-0175">Coiled coil</keyword>
<dbReference type="AlphaFoldDB" id="A0A934R6H8"/>
<feature type="domain" description="Multidrug resistance protein MdtA-like C-terminal permuted SH3" evidence="5">
    <location>
        <begin position="409"/>
        <end position="464"/>
    </location>
</feature>
<evidence type="ECO:0000256" key="4">
    <source>
        <dbReference type="SAM" id="SignalP"/>
    </source>
</evidence>
<dbReference type="Pfam" id="PF25967">
    <property type="entry name" value="RND-MFP_C"/>
    <property type="match status" value="1"/>
</dbReference>
<protein>
    <recommendedName>
        <fullName evidence="5">Multidrug resistance protein MdtA-like C-terminal permuted SH3 domain-containing protein</fullName>
    </recommendedName>
</protein>
<comment type="caution">
    <text evidence="6">The sequence shown here is derived from an EMBL/GenBank/DDBJ whole genome shotgun (WGS) entry which is preliminary data.</text>
</comment>
<evidence type="ECO:0000259" key="5">
    <source>
        <dbReference type="Pfam" id="PF25967"/>
    </source>
</evidence>
<organism evidence="6 7">
    <name type="scientific">Luteolibacter yonseiensis</name>
    <dbReference type="NCBI Taxonomy" id="1144680"/>
    <lineage>
        <taxon>Bacteria</taxon>
        <taxon>Pseudomonadati</taxon>
        <taxon>Verrucomicrobiota</taxon>
        <taxon>Verrucomicrobiia</taxon>
        <taxon>Verrucomicrobiales</taxon>
        <taxon>Verrucomicrobiaceae</taxon>
        <taxon>Luteolibacter</taxon>
    </lineage>
</organism>
<feature type="signal peptide" evidence="4">
    <location>
        <begin position="1"/>
        <end position="19"/>
    </location>
</feature>
<dbReference type="Proteomes" id="UP000600139">
    <property type="component" value="Unassembled WGS sequence"/>
</dbReference>
<dbReference type="EMBL" id="JAENIK010000011">
    <property type="protein sequence ID" value="MBK1816315.1"/>
    <property type="molecule type" value="Genomic_DNA"/>
</dbReference>
<evidence type="ECO:0000256" key="2">
    <source>
        <dbReference type="ARBA" id="ARBA00023054"/>
    </source>
</evidence>
<evidence type="ECO:0000256" key="1">
    <source>
        <dbReference type="ARBA" id="ARBA00004196"/>
    </source>
</evidence>
<evidence type="ECO:0000256" key="3">
    <source>
        <dbReference type="SAM" id="Coils"/>
    </source>
</evidence>
<dbReference type="InterPro" id="IPR050465">
    <property type="entry name" value="UPF0194_transport"/>
</dbReference>
<keyword evidence="7" id="KW-1185">Reference proteome</keyword>
<keyword evidence="4" id="KW-0732">Signal</keyword>
<dbReference type="InterPro" id="IPR058627">
    <property type="entry name" value="MdtA-like_C"/>
</dbReference>
<gene>
    <name evidence="6" type="ORF">JIN84_11880</name>
</gene>
<proteinExistence type="predicted"/>
<accession>A0A934R6H8</accession>
<dbReference type="Gene3D" id="2.40.420.20">
    <property type="match status" value="1"/>
</dbReference>
<comment type="subcellular location">
    <subcellularLocation>
        <location evidence="1">Cell envelope</location>
    </subcellularLocation>
</comment>
<name>A0A934R6H8_9BACT</name>
<sequence>MARLTPLHLIPALIAAAHAGEVTIEPRPFSIEKTFPATALPGGDAVLLKLDSKSWPAFEIIRIAEHGAKVAKGDTLASFDPAEIDKKLVDAKRALESGTLALAQAELESKLLKETAPNKLETARRNAATAKEENTYFTQIRRKADEERAAQSLKRYEQMLSNQREELKQLTEMYKADDITEDTEEIILVRQQDAVAAAEFALRMEVLDHKRTLEVLLPREAKTLADNERDTAISLKKAEEEIPRSIELNRLALESLKTANERAKLDLADLEADRALFEFKAPADGWLYHGPIENGRWTPGELIKSLIPHGLAPVHKAFATFVPATAKLTLVSFLDDATARTLPPNAAGIATLSGREDLEIPVTLSRLATAPGLDGTYRADLAVTWPADLTPPAGAVAQIRLISYQQASAIAVPSKAIRYDSTGWTVDVKLADGKTERRAVKRGRISKDDTEILSGLEPGQVIIVPDK</sequence>